<evidence type="ECO:0000313" key="5">
    <source>
        <dbReference type="Proteomes" id="UP001295684"/>
    </source>
</evidence>
<accession>A0AAD1X327</accession>
<feature type="region of interest" description="Disordered" evidence="1">
    <location>
        <begin position="209"/>
        <end position="235"/>
    </location>
</feature>
<feature type="domain" description="Myb-like" evidence="2">
    <location>
        <begin position="87"/>
        <end position="137"/>
    </location>
</feature>
<reference evidence="4" key="1">
    <citation type="submission" date="2023-07" db="EMBL/GenBank/DDBJ databases">
        <authorList>
            <consortium name="AG Swart"/>
            <person name="Singh M."/>
            <person name="Singh A."/>
            <person name="Seah K."/>
            <person name="Emmerich C."/>
        </authorList>
    </citation>
    <scope>NUCLEOTIDE SEQUENCE</scope>
    <source>
        <strain evidence="4">DP1</strain>
    </source>
</reference>
<dbReference type="Pfam" id="PF13921">
    <property type="entry name" value="Myb_DNA-bind_6"/>
    <property type="match status" value="1"/>
</dbReference>
<dbReference type="PANTHER" id="PTHR45614:SF274">
    <property type="entry name" value="MYB-LIKE DNA-BINDING PROTEIN"/>
    <property type="match status" value="1"/>
</dbReference>
<dbReference type="InterPro" id="IPR001005">
    <property type="entry name" value="SANT/Myb"/>
</dbReference>
<keyword evidence="5" id="KW-1185">Reference proteome</keyword>
<feature type="domain" description="HTH myb-type" evidence="3">
    <location>
        <begin position="33"/>
        <end position="90"/>
    </location>
</feature>
<evidence type="ECO:0000259" key="3">
    <source>
        <dbReference type="PROSITE" id="PS51294"/>
    </source>
</evidence>
<feature type="domain" description="Myb-like" evidence="2">
    <location>
        <begin position="29"/>
        <end position="86"/>
    </location>
</feature>
<dbReference type="AlphaFoldDB" id="A0AAD1X327"/>
<feature type="compositionally biased region" description="Basic and acidic residues" evidence="1">
    <location>
        <begin position="297"/>
        <end position="313"/>
    </location>
</feature>
<dbReference type="SUPFAM" id="SSF46689">
    <property type="entry name" value="Homeodomain-like"/>
    <property type="match status" value="1"/>
</dbReference>
<dbReference type="GO" id="GO:0000978">
    <property type="term" value="F:RNA polymerase II cis-regulatory region sequence-specific DNA binding"/>
    <property type="evidence" value="ECO:0007669"/>
    <property type="project" value="TreeGrafter"/>
</dbReference>
<comment type="caution">
    <text evidence="4">The sequence shown here is derived from an EMBL/GenBank/DDBJ whole genome shotgun (WGS) entry which is preliminary data.</text>
</comment>
<protein>
    <submittedName>
        <fullName evidence="4">Uncharacterized protein</fullName>
    </submittedName>
</protein>
<dbReference type="PROSITE" id="PS51294">
    <property type="entry name" value="HTH_MYB"/>
    <property type="match status" value="2"/>
</dbReference>
<organism evidence="4 5">
    <name type="scientific">Euplotes crassus</name>
    <dbReference type="NCBI Taxonomy" id="5936"/>
    <lineage>
        <taxon>Eukaryota</taxon>
        <taxon>Sar</taxon>
        <taxon>Alveolata</taxon>
        <taxon>Ciliophora</taxon>
        <taxon>Intramacronucleata</taxon>
        <taxon>Spirotrichea</taxon>
        <taxon>Hypotrichia</taxon>
        <taxon>Euplotida</taxon>
        <taxon>Euplotidae</taxon>
        <taxon>Moneuplotes</taxon>
    </lineage>
</organism>
<dbReference type="CDD" id="cd00167">
    <property type="entry name" value="SANT"/>
    <property type="match status" value="2"/>
</dbReference>
<feature type="region of interest" description="Disordered" evidence="1">
    <location>
        <begin position="1"/>
        <end position="38"/>
    </location>
</feature>
<feature type="domain" description="HTH myb-type" evidence="3">
    <location>
        <begin position="91"/>
        <end position="141"/>
    </location>
</feature>
<dbReference type="SMART" id="SM00717">
    <property type="entry name" value="SANT"/>
    <property type="match status" value="2"/>
</dbReference>
<feature type="region of interest" description="Disordered" evidence="1">
    <location>
        <begin position="628"/>
        <end position="651"/>
    </location>
</feature>
<evidence type="ECO:0000256" key="1">
    <source>
        <dbReference type="SAM" id="MobiDB-lite"/>
    </source>
</evidence>
<feature type="compositionally biased region" description="Basic residues" evidence="1">
    <location>
        <begin position="221"/>
        <end position="230"/>
    </location>
</feature>
<dbReference type="GO" id="GO:0000981">
    <property type="term" value="F:DNA-binding transcription factor activity, RNA polymerase II-specific"/>
    <property type="evidence" value="ECO:0007669"/>
    <property type="project" value="TreeGrafter"/>
</dbReference>
<feature type="compositionally biased region" description="Polar residues" evidence="1">
    <location>
        <begin position="270"/>
        <end position="290"/>
    </location>
</feature>
<feature type="region of interest" description="Disordered" evidence="1">
    <location>
        <begin position="270"/>
        <end position="313"/>
    </location>
</feature>
<dbReference type="InterPro" id="IPR017930">
    <property type="entry name" value="Myb_dom"/>
</dbReference>
<dbReference type="InterPro" id="IPR009057">
    <property type="entry name" value="Homeodomain-like_sf"/>
</dbReference>
<feature type="compositionally biased region" description="Basic and acidic residues" evidence="1">
    <location>
        <begin position="209"/>
        <end position="220"/>
    </location>
</feature>
<gene>
    <name evidence="4" type="ORF">ECRASSUSDP1_LOCUS339</name>
</gene>
<dbReference type="Proteomes" id="UP001295684">
    <property type="component" value="Unassembled WGS sequence"/>
</dbReference>
<dbReference type="EMBL" id="CAMPGE010000313">
    <property type="protein sequence ID" value="CAI2359054.1"/>
    <property type="molecule type" value="Genomic_DNA"/>
</dbReference>
<dbReference type="PANTHER" id="PTHR45614">
    <property type="entry name" value="MYB PROTEIN-RELATED"/>
    <property type="match status" value="1"/>
</dbReference>
<dbReference type="PROSITE" id="PS50090">
    <property type="entry name" value="MYB_LIKE"/>
    <property type="match status" value="2"/>
</dbReference>
<dbReference type="InterPro" id="IPR050560">
    <property type="entry name" value="MYB_TF"/>
</dbReference>
<name>A0AAD1X327_EUPCR</name>
<evidence type="ECO:0000259" key="2">
    <source>
        <dbReference type="PROSITE" id="PS50090"/>
    </source>
</evidence>
<proteinExistence type="predicted"/>
<dbReference type="Gene3D" id="1.10.10.60">
    <property type="entry name" value="Homeodomain-like"/>
    <property type="match status" value="2"/>
</dbReference>
<feature type="compositionally biased region" description="Basic residues" evidence="1">
    <location>
        <begin position="27"/>
        <end position="36"/>
    </location>
</feature>
<sequence>MSDNSNEASERGSELWDEENIVDTKKKSTRGSKRNHWLPQEDEAITKLVNQFGTKQWKTIAKEYSRMTKNKRRTAKQCRERWHNHLDPKINKDPITLEEERKIFEYHQSLGNKWAQIATILDGRTDNMIKNQFYSTLRRQLRKINRLLQCSKFEELVGGKIKVLSQDELYKYIKEEKVDYDDIKNIYSQAISSLHNTHAQQFKAEAISEVKTEKEQEHRSSLRNRRSYRLSKKDKGEKEDEYDYTKVAFLILFKILRTFRDEHKNNLHSFTSQNSLDSPKSSHKNSQQGHTKNKRKIKEEIKRTTEEAEQKEKLGKTDKFLKKYSIPEEKELMPNKYKKMFSGMQLSEDDESYPQAKGAFGENTLENISKKPINNKFQSQFKMDSIPLDVNFRDISDHHPKIQSGFQPIKTKAQNEESGGKPDIENYCGINVSPEKDLKSKAIDRDPSIVSNISHAFGYNNDDFNPFGQRSNMNLSKPQDFNFDSHKMNPNASYVGHMISKINENSKPFNKQVSLTLSFLNHDMASLNESDNSNVYDLNQLSGNLNISLSRNKKVVLEMIDDTHVQVKTMSKSSSLNSTEKKDTSIPMNISRLNYESQFLSVPVCYPSLPNEMMKSNKFNQVVNSLKNCNQNYQPNNKDSSLPGQRPSDNQ</sequence>
<dbReference type="GO" id="GO:0005634">
    <property type="term" value="C:nucleus"/>
    <property type="evidence" value="ECO:0007669"/>
    <property type="project" value="TreeGrafter"/>
</dbReference>
<evidence type="ECO:0000313" key="4">
    <source>
        <dbReference type="EMBL" id="CAI2359054.1"/>
    </source>
</evidence>